<sequence length="187" mass="20549">MPLPALKTDPKSLGIVQIMNGAVILLFGIVLRNSDPLSVRSGAVYWGSLCFLSAGSLSVAVMDHRTSLVVKSSLVMNLLSAVAAVLTVIMFCVDLAKLDKQKDLSTPHKQIDHFSEALVFLNLFETVQITIGIITLLFGIFLTLFTFRLRVTSGIALWGSLVPRYSQAVTTEVMYTVQMNNPAYYYN</sequence>
<proteinExistence type="inferred from homology"/>
<accession>A0A9D3SPL4</accession>
<comment type="similarity">
    <text evidence="2">Belongs to the MS4A family.</text>
</comment>
<organism evidence="7 8">
    <name type="scientific">Hemibagrus wyckioides</name>
    <dbReference type="NCBI Taxonomy" id="337641"/>
    <lineage>
        <taxon>Eukaryota</taxon>
        <taxon>Metazoa</taxon>
        <taxon>Chordata</taxon>
        <taxon>Craniata</taxon>
        <taxon>Vertebrata</taxon>
        <taxon>Euteleostomi</taxon>
        <taxon>Actinopterygii</taxon>
        <taxon>Neopterygii</taxon>
        <taxon>Teleostei</taxon>
        <taxon>Ostariophysi</taxon>
        <taxon>Siluriformes</taxon>
        <taxon>Bagridae</taxon>
        <taxon>Hemibagrus</taxon>
    </lineage>
</organism>
<comment type="caution">
    <text evidence="7">The sequence shown here is derived from an EMBL/GenBank/DDBJ whole genome shotgun (WGS) entry which is preliminary data.</text>
</comment>
<dbReference type="PANTHER" id="PTHR23320:SF128">
    <property type="entry name" value="MEMBRANE-SPANNING 4-DOMAINS SUBFAMILY A MEMBER 4A"/>
    <property type="match status" value="1"/>
</dbReference>
<evidence type="ECO:0000256" key="1">
    <source>
        <dbReference type="ARBA" id="ARBA00004141"/>
    </source>
</evidence>
<dbReference type="Proteomes" id="UP000824219">
    <property type="component" value="Linkage Group LG11"/>
</dbReference>
<dbReference type="EMBL" id="JAHKSW010000011">
    <property type="protein sequence ID" value="KAG7327019.1"/>
    <property type="molecule type" value="Genomic_DNA"/>
</dbReference>
<gene>
    <name evidence="7" type="ORF">KOW79_010420</name>
</gene>
<keyword evidence="3 6" id="KW-0812">Transmembrane</keyword>
<comment type="subcellular location">
    <subcellularLocation>
        <location evidence="1">Membrane</location>
        <topology evidence="1">Multi-pass membrane protein</topology>
    </subcellularLocation>
</comment>
<evidence type="ECO:0000313" key="7">
    <source>
        <dbReference type="EMBL" id="KAG7327019.1"/>
    </source>
</evidence>
<dbReference type="OrthoDB" id="10071849at2759"/>
<name>A0A9D3SPL4_9TELE</name>
<feature type="transmembrane region" description="Helical" evidence="6">
    <location>
        <begin position="43"/>
        <end position="62"/>
    </location>
</feature>
<feature type="transmembrane region" description="Helical" evidence="6">
    <location>
        <begin position="127"/>
        <end position="147"/>
    </location>
</feature>
<dbReference type="InterPro" id="IPR030417">
    <property type="entry name" value="MS4A"/>
</dbReference>
<dbReference type="Pfam" id="PF04103">
    <property type="entry name" value="CD20"/>
    <property type="match status" value="1"/>
</dbReference>
<keyword evidence="5 6" id="KW-0472">Membrane</keyword>
<dbReference type="InterPro" id="IPR007237">
    <property type="entry name" value="CD20-like"/>
</dbReference>
<evidence type="ECO:0000256" key="6">
    <source>
        <dbReference type="SAM" id="Phobius"/>
    </source>
</evidence>
<protein>
    <submittedName>
        <fullName evidence="7">Uncharacterized protein</fullName>
    </submittedName>
</protein>
<feature type="transmembrane region" description="Helical" evidence="6">
    <location>
        <begin position="12"/>
        <end position="31"/>
    </location>
</feature>
<dbReference type="PANTHER" id="PTHR23320">
    <property type="entry name" value="MEMBRANE-SPANNING 4-DOMAINS SUBFAMILY A MS4A -RELATED"/>
    <property type="match status" value="1"/>
</dbReference>
<reference evidence="7 8" key="1">
    <citation type="submission" date="2021-06" db="EMBL/GenBank/DDBJ databases">
        <title>Chromosome-level genome assembly of the red-tail catfish (Hemibagrus wyckioides).</title>
        <authorList>
            <person name="Shao F."/>
        </authorList>
    </citation>
    <scope>NUCLEOTIDE SEQUENCE [LARGE SCALE GENOMIC DNA]</scope>
    <source>
        <strain evidence="7">EC202008001</strain>
        <tissue evidence="7">Blood</tissue>
    </source>
</reference>
<evidence type="ECO:0000256" key="5">
    <source>
        <dbReference type="ARBA" id="ARBA00023136"/>
    </source>
</evidence>
<dbReference type="GO" id="GO:0016020">
    <property type="term" value="C:membrane"/>
    <property type="evidence" value="ECO:0007669"/>
    <property type="project" value="UniProtKB-SubCell"/>
</dbReference>
<evidence type="ECO:0000256" key="4">
    <source>
        <dbReference type="ARBA" id="ARBA00022989"/>
    </source>
</evidence>
<keyword evidence="4 6" id="KW-1133">Transmembrane helix</keyword>
<evidence type="ECO:0000256" key="3">
    <source>
        <dbReference type="ARBA" id="ARBA00022692"/>
    </source>
</evidence>
<evidence type="ECO:0000313" key="8">
    <source>
        <dbReference type="Proteomes" id="UP000824219"/>
    </source>
</evidence>
<evidence type="ECO:0000256" key="2">
    <source>
        <dbReference type="ARBA" id="ARBA00009565"/>
    </source>
</evidence>
<dbReference type="AlphaFoldDB" id="A0A9D3SPL4"/>
<feature type="transmembrane region" description="Helical" evidence="6">
    <location>
        <begin position="74"/>
        <end position="96"/>
    </location>
</feature>
<keyword evidence="8" id="KW-1185">Reference proteome</keyword>